<feature type="domain" description="GFO/IDH/MocA-like oxidoreductase" evidence="2">
    <location>
        <begin position="134"/>
        <end position="241"/>
    </location>
</feature>
<feature type="domain" description="Gfo/Idh/MocA-like oxidoreductase N-terminal" evidence="1">
    <location>
        <begin position="7"/>
        <end position="122"/>
    </location>
</feature>
<reference evidence="3 4" key="1">
    <citation type="submission" date="2018-08" db="EMBL/GenBank/DDBJ databases">
        <title>Genetic Globetrotter - A new plasmid hitch-hiking vast phylogenetic and geographic distances.</title>
        <authorList>
            <person name="Vollmers J."/>
            <person name="Petersen J."/>
        </authorList>
    </citation>
    <scope>NUCLEOTIDE SEQUENCE [LARGE SCALE GENOMIC DNA]</scope>
    <source>
        <strain evidence="3 4">DSM 26383</strain>
    </source>
</reference>
<dbReference type="EMBL" id="CP031598">
    <property type="protein sequence ID" value="QEW25118.1"/>
    <property type="molecule type" value="Genomic_DNA"/>
</dbReference>
<keyword evidence="3" id="KW-0560">Oxidoreductase</keyword>
<organism evidence="3 4">
    <name type="scientific">Roseovarius indicus</name>
    <dbReference type="NCBI Taxonomy" id="540747"/>
    <lineage>
        <taxon>Bacteria</taxon>
        <taxon>Pseudomonadati</taxon>
        <taxon>Pseudomonadota</taxon>
        <taxon>Alphaproteobacteria</taxon>
        <taxon>Rhodobacterales</taxon>
        <taxon>Roseobacteraceae</taxon>
        <taxon>Roseovarius</taxon>
    </lineage>
</organism>
<dbReference type="Gene3D" id="3.30.360.10">
    <property type="entry name" value="Dihydrodipicolinate Reductase, domain 2"/>
    <property type="match status" value="1"/>
</dbReference>
<dbReference type="InterPro" id="IPR000683">
    <property type="entry name" value="Gfo/Idh/MocA-like_OxRdtase_N"/>
</dbReference>
<dbReference type="InterPro" id="IPR051450">
    <property type="entry name" value="Gfo/Idh/MocA_Oxidoreductases"/>
</dbReference>
<dbReference type="PANTHER" id="PTHR43377">
    <property type="entry name" value="BILIVERDIN REDUCTASE A"/>
    <property type="match status" value="1"/>
</dbReference>
<dbReference type="InterPro" id="IPR036291">
    <property type="entry name" value="NAD(P)-bd_dom_sf"/>
</dbReference>
<dbReference type="PANTHER" id="PTHR43377:SF1">
    <property type="entry name" value="BILIVERDIN REDUCTASE A"/>
    <property type="match status" value="1"/>
</dbReference>
<sequence>MSITDPIRLGIAGLGRGFMLTLPSLRVDPHVAVTACAAPREASRSAFTAEFGGNAHATIEDLAADPDVEAVYIATPHQMHRDHATILAKGGKHLLIDKPLAVSMADADAIVEACDAAGVHLITGPSHSFDQPVLAAREMIASGRFGKVRMIHGLNYTDFLYRPRRPEELDTAQGGGVIFSQAVHQVDVIRLLMGTRATHVAAMTGAWDPDRPTEGAYSALIGFEGGAFASITYSGYAHYDSDVLQDDIGELGTAKDPAAYGKARKALATVSSPEEEAGLKSTRTYGASEAPPLAPHAEHFGPVIVSCDRADLRLTPKGIEIWGDTEKDFIPAPPEPSPRAAVLEGLYHAIRSGQPPAQSGGWGRASLEICHAILESAETGAFVGLKSQTQHQSKEEPVA</sequence>
<dbReference type="KEGG" id="rid:RIdsm_00903"/>
<name>A0A5P3A9P3_9RHOB</name>
<evidence type="ECO:0000259" key="1">
    <source>
        <dbReference type="Pfam" id="PF01408"/>
    </source>
</evidence>
<accession>A0A5P3A9P3</accession>
<evidence type="ECO:0000313" key="3">
    <source>
        <dbReference type="EMBL" id="QEW25118.1"/>
    </source>
</evidence>
<proteinExistence type="predicted"/>
<evidence type="ECO:0000313" key="4">
    <source>
        <dbReference type="Proteomes" id="UP000325785"/>
    </source>
</evidence>
<dbReference type="InterPro" id="IPR055170">
    <property type="entry name" value="GFO_IDH_MocA-like_dom"/>
</dbReference>
<dbReference type="SUPFAM" id="SSF51735">
    <property type="entry name" value="NAD(P)-binding Rossmann-fold domains"/>
    <property type="match status" value="1"/>
</dbReference>
<dbReference type="AlphaFoldDB" id="A0A5P3A9P3"/>
<dbReference type="GO" id="GO:0016491">
    <property type="term" value="F:oxidoreductase activity"/>
    <property type="evidence" value="ECO:0007669"/>
    <property type="project" value="UniProtKB-KW"/>
</dbReference>
<dbReference type="Proteomes" id="UP000325785">
    <property type="component" value="Chromosome"/>
</dbReference>
<dbReference type="RefSeq" id="WP_236553374.1">
    <property type="nucleotide sequence ID" value="NZ_CP031598.1"/>
</dbReference>
<dbReference type="SUPFAM" id="SSF55347">
    <property type="entry name" value="Glyceraldehyde-3-phosphate dehydrogenase-like, C-terminal domain"/>
    <property type="match status" value="1"/>
</dbReference>
<dbReference type="EC" id="1.-.-.-" evidence="3"/>
<evidence type="ECO:0000259" key="2">
    <source>
        <dbReference type="Pfam" id="PF22725"/>
    </source>
</evidence>
<dbReference type="Pfam" id="PF22725">
    <property type="entry name" value="GFO_IDH_MocA_C3"/>
    <property type="match status" value="1"/>
</dbReference>
<dbReference type="Gene3D" id="3.40.50.720">
    <property type="entry name" value="NAD(P)-binding Rossmann-like Domain"/>
    <property type="match status" value="1"/>
</dbReference>
<dbReference type="GO" id="GO:0000166">
    <property type="term" value="F:nucleotide binding"/>
    <property type="evidence" value="ECO:0007669"/>
    <property type="project" value="InterPro"/>
</dbReference>
<gene>
    <name evidence="3" type="primary">pht4</name>
    <name evidence="3" type="ORF">RIdsm_00903</name>
</gene>
<dbReference type="Pfam" id="PF01408">
    <property type="entry name" value="GFO_IDH_MocA"/>
    <property type="match status" value="1"/>
</dbReference>
<protein>
    <submittedName>
        <fullName evidence="3">4,5-dihydroxyphthalate dehydrogenase</fullName>
        <ecNumber evidence="3">1.-.-.-</ecNumber>
    </submittedName>
</protein>